<keyword evidence="1" id="KW-0812">Transmembrane</keyword>
<dbReference type="AlphaFoldDB" id="A0A5N7MRA0"/>
<evidence type="ECO:0000256" key="1">
    <source>
        <dbReference type="SAM" id="Phobius"/>
    </source>
</evidence>
<dbReference type="InterPro" id="IPR024239">
    <property type="entry name" value="SyrA"/>
</dbReference>
<organism evidence="2 3">
    <name type="scientific">Microvirga tunisiensis</name>
    <dbReference type="NCBI Taxonomy" id="2108360"/>
    <lineage>
        <taxon>Bacteria</taxon>
        <taxon>Pseudomonadati</taxon>
        <taxon>Pseudomonadota</taxon>
        <taxon>Alphaproteobacteria</taxon>
        <taxon>Hyphomicrobiales</taxon>
        <taxon>Methylobacteriaceae</taxon>
        <taxon>Microvirga</taxon>
    </lineage>
</organism>
<accession>A0A5N7MRA0</accession>
<evidence type="ECO:0000313" key="2">
    <source>
        <dbReference type="EMBL" id="MPR29378.1"/>
    </source>
</evidence>
<protein>
    <recommendedName>
        <fullName evidence="4">Exopolysaccharide repressor protein</fullName>
    </recommendedName>
</protein>
<keyword evidence="3" id="KW-1185">Reference proteome</keyword>
<feature type="transmembrane region" description="Helical" evidence="1">
    <location>
        <begin position="12"/>
        <end position="28"/>
    </location>
</feature>
<evidence type="ECO:0000313" key="3">
    <source>
        <dbReference type="Proteomes" id="UP000403266"/>
    </source>
</evidence>
<evidence type="ECO:0008006" key="4">
    <source>
        <dbReference type="Google" id="ProtNLM"/>
    </source>
</evidence>
<proteinExistence type="predicted"/>
<name>A0A5N7MRA0_9HYPH</name>
<dbReference type="Proteomes" id="UP000403266">
    <property type="component" value="Unassembled WGS sequence"/>
</dbReference>
<keyword evidence="1" id="KW-0472">Membrane</keyword>
<sequence>MPFRIFDRVLRLVLYTNALMVCFVPHSIRTVIVTTLACALLLQVGYFGSVLFLFWLLCLERRTWKS</sequence>
<feature type="transmembrane region" description="Helical" evidence="1">
    <location>
        <begin position="34"/>
        <end position="59"/>
    </location>
</feature>
<keyword evidence="1" id="KW-1133">Transmembrane helix</keyword>
<dbReference type="OrthoDB" id="9802759at2"/>
<comment type="caution">
    <text evidence="2">The sequence shown here is derived from an EMBL/GenBank/DDBJ whole genome shotgun (WGS) entry which is preliminary data.</text>
</comment>
<dbReference type="Pfam" id="PF11089">
    <property type="entry name" value="SyrA"/>
    <property type="match status" value="1"/>
</dbReference>
<dbReference type="EMBL" id="VOSK01000223">
    <property type="protein sequence ID" value="MPR29378.1"/>
    <property type="molecule type" value="Genomic_DNA"/>
</dbReference>
<reference evidence="2 3" key="1">
    <citation type="journal article" date="2019" name="Syst. Appl. Microbiol.">
        <title>Microvirga tunisiensis sp. nov., a root nodule symbiotic bacterium isolated from Lupinus micranthus and L. luteus grown in Northern Tunisia.</title>
        <authorList>
            <person name="Msaddak A."/>
            <person name="Rejili M."/>
            <person name="Duran D."/>
            <person name="Mars M."/>
            <person name="Palacios J.M."/>
            <person name="Ruiz-Argueso T."/>
            <person name="Rey L."/>
            <person name="Imperial J."/>
        </authorList>
    </citation>
    <scope>NUCLEOTIDE SEQUENCE [LARGE SCALE GENOMIC DNA]</scope>
    <source>
        <strain evidence="2 3">Lmie10</strain>
    </source>
</reference>
<gene>
    <name evidence="2" type="ORF">FS320_30855</name>
</gene>